<sequence>MPRELQRGPKQQTHLVLHFALHLRVSRPQTHTTASLRASSYVGGKSSYRGPPSGLSMGVRLYTFTSPESESEAKSSGKVVERGVKAGGFDCGVEFVFRWEGEGEGEGECGCGCGCAWGCECEREWLGGLMLGFSAIVSLEVLRSFSFYLSFFFFLSCLALRK</sequence>
<dbReference type="AlphaFoldDB" id="A0A6A5TXJ3"/>
<name>A0A6A5TXJ3_9PLEO</name>
<dbReference type="Proteomes" id="UP000800035">
    <property type="component" value="Unassembled WGS sequence"/>
</dbReference>
<evidence type="ECO:0000256" key="1">
    <source>
        <dbReference type="SAM" id="Phobius"/>
    </source>
</evidence>
<accession>A0A6A5TXJ3</accession>
<evidence type="ECO:0000313" key="2">
    <source>
        <dbReference type="EMBL" id="KAF1955416.1"/>
    </source>
</evidence>
<feature type="transmembrane region" description="Helical" evidence="1">
    <location>
        <begin position="141"/>
        <end position="160"/>
    </location>
</feature>
<keyword evidence="1" id="KW-1133">Transmembrane helix</keyword>
<evidence type="ECO:0000313" key="3">
    <source>
        <dbReference type="Proteomes" id="UP000800035"/>
    </source>
</evidence>
<protein>
    <submittedName>
        <fullName evidence="2">Uncharacterized protein</fullName>
    </submittedName>
</protein>
<dbReference type="EMBL" id="ML976995">
    <property type="protein sequence ID" value="KAF1955416.1"/>
    <property type="molecule type" value="Genomic_DNA"/>
</dbReference>
<keyword evidence="1" id="KW-0812">Transmembrane</keyword>
<keyword evidence="3" id="KW-1185">Reference proteome</keyword>
<proteinExistence type="predicted"/>
<organism evidence="2 3">
    <name type="scientific">Byssothecium circinans</name>
    <dbReference type="NCBI Taxonomy" id="147558"/>
    <lineage>
        <taxon>Eukaryota</taxon>
        <taxon>Fungi</taxon>
        <taxon>Dikarya</taxon>
        <taxon>Ascomycota</taxon>
        <taxon>Pezizomycotina</taxon>
        <taxon>Dothideomycetes</taxon>
        <taxon>Pleosporomycetidae</taxon>
        <taxon>Pleosporales</taxon>
        <taxon>Massarineae</taxon>
        <taxon>Massarinaceae</taxon>
        <taxon>Byssothecium</taxon>
    </lineage>
</organism>
<reference evidence="2" key="1">
    <citation type="journal article" date="2020" name="Stud. Mycol.">
        <title>101 Dothideomycetes genomes: a test case for predicting lifestyles and emergence of pathogens.</title>
        <authorList>
            <person name="Haridas S."/>
            <person name="Albert R."/>
            <person name="Binder M."/>
            <person name="Bloem J."/>
            <person name="Labutti K."/>
            <person name="Salamov A."/>
            <person name="Andreopoulos B."/>
            <person name="Baker S."/>
            <person name="Barry K."/>
            <person name="Bills G."/>
            <person name="Bluhm B."/>
            <person name="Cannon C."/>
            <person name="Castanera R."/>
            <person name="Culley D."/>
            <person name="Daum C."/>
            <person name="Ezra D."/>
            <person name="Gonzalez J."/>
            <person name="Henrissat B."/>
            <person name="Kuo A."/>
            <person name="Liang C."/>
            <person name="Lipzen A."/>
            <person name="Lutzoni F."/>
            <person name="Magnuson J."/>
            <person name="Mondo S."/>
            <person name="Nolan M."/>
            <person name="Ohm R."/>
            <person name="Pangilinan J."/>
            <person name="Park H.-J."/>
            <person name="Ramirez L."/>
            <person name="Alfaro M."/>
            <person name="Sun H."/>
            <person name="Tritt A."/>
            <person name="Yoshinaga Y."/>
            <person name="Zwiers L.-H."/>
            <person name="Turgeon B."/>
            <person name="Goodwin S."/>
            <person name="Spatafora J."/>
            <person name="Crous P."/>
            <person name="Grigoriev I."/>
        </authorList>
    </citation>
    <scope>NUCLEOTIDE SEQUENCE</scope>
    <source>
        <strain evidence="2">CBS 675.92</strain>
    </source>
</reference>
<gene>
    <name evidence="2" type="ORF">CC80DRAFT_94698</name>
</gene>
<keyword evidence="1" id="KW-0472">Membrane</keyword>